<organism evidence="2 3">
    <name type="scientific">Microterricola gilva</name>
    <dbReference type="NCBI Taxonomy" id="393267"/>
    <lineage>
        <taxon>Bacteria</taxon>
        <taxon>Bacillati</taxon>
        <taxon>Actinomycetota</taxon>
        <taxon>Actinomycetes</taxon>
        <taxon>Micrococcales</taxon>
        <taxon>Microbacteriaceae</taxon>
        <taxon>Microterricola</taxon>
    </lineage>
</organism>
<keyword evidence="1" id="KW-0472">Membrane</keyword>
<proteinExistence type="predicted"/>
<evidence type="ECO:0000313" key="3">
    <source>
        <dbReference type="Proteomes" id="UP000291483"/>
    </source>
</evidence>
<keyword evidence="1" id="KW-1133">Transmembrane helix</keyword>
<keyword evidence="3" id="KW-1185">Reference proteome</keyword>
<dbReference type="InterPro" id="IPR052944">
    <property type="entry name" value="Sporulation_related"/>
</dbReference>
<reference evidence="2 3" key="1">
    <citation type="submission" date="2019-02" db="EMBL/GenBank/DDBJ databases">
        <title>Sequencing the genomes of 1000 actinobacteria strains.</title>
        <authorList>
            <person name="Klenk H.-P."/>
        </authorList>
    </citation>
    <scope>NUCLEOTIDE SEQUENCE [LARGE SCALE GENOMIC DNA]</scope>
    <source>
        <strain evidence="2 3">DSM 18319</strain>
    </source>
</reference>
<dbReference type="Gene3D" id="2.50.20.10">
    <property type="entry name" value="Lipoprotein localisation LolA/LolB/LppX"/>
    <property type="match status" value="1"/>
</dbReference>
<dbReference type="Proteomes" id="UP000291483">
    <property type="component" value="Unassembled WGS sequence"/>
</dbReference>
<dbReference type="AlphaFoldDB" id="A0A4Q8AIZ6"/>
<feature type="transmembrane region" description="Helical" evidence="1">
    <location>
        <begin position="20"/>
        <end position="41"/>
    </location>
</feature>
<evidence type="ECO:0008006" key="4">
    <source>
        <dbReference type="Google" id="ProtNLM"/>
    </source>
</evidence>
<dbReference type="SUPFAM" id="SSF89392">
    <property type="entry name" value="Prokaryotic lipoproteins and lipoprotein localization factors"/>
    <property type="match status" value="1"/>
</dbReference>
<dbReference type="RefSeq" id="WP_242616166.1">
    <property type="nucleotide sequence ID" value="NZ_SHLC01000001.1"/>
</dbReference>
<sequence length="403" mass="40591">MRAQSTRASGAQRRWIPAAVIPAIVAPIAIGVGVVLVPMAANAAVDLPDLTPAELIQLAASSDVDALSGTIEQRSELGLPDLAALGGAMGGPAGGGGDDGAAASASDLDDLLSLATGTHTAKVYLDGPNARMQVLDRLAERNVYVSPDGVWIYDSAEKAATHVTVDTAALAALQAELQATHDADASAAPLPTPEYTLEQALAAVDETTEVTVGTDARVAGREAYELVLTPRDPETLVGEVRVAIDAETGAALAASVTASGADSPAFSVAFTDVSFAAPDASVFAFTPPEGTAVTEHAIPVPTAAELQQLKADREAGADGTDSGQRPIVHGDGWSTVIELPAGQDGVGQGADGLAMLDTIAQPVDGGRVVATSLVSVLITDDGRVFLGSVSPERLLATAAASGR</sequence>
<protein>
    <recommendedName>
        <fullName evidence="4">Outer membrane lipoprotein-sorting protein</fullName>
    </recommendedName>
</protein>
<accession>A0A4Q8AIZ6</accession>
<gene>
    <name evidence="2" type="ORF">EV379_0064</name>
</gene>
<dbReference type="InterPro" id="IPR029046">
    <property type="entry name" value="LolA/LolB/LppX"/>
</dbReference>
<evidence type="ECO:0000313" key="2">
    <source>
        <dbReference type="EMBL" id="RZU63775.1"/>
    </source>
</evidence>
<keyword evidence="1" id="KW-0812">Transmembrane</keyword>
<dbReference type="PANTHER" id="PTHR37507">
    <property type="entry name" value="SPORULATION PROTEIN YDCC"/>
    <property type="match status" value="1"/>
</dbReference>
<dbReference type="PANTHER" id="PTHR37507:SF2">
    <property type="entry name" value="SPORULATION PROTEIN YDCC"/>
    <property type="match status" value="1"/>
</dbReference>
<comment type="caution">
    <text evidence="2">The sequence shown here is derived from an EMBL/GenBank/DDBJ whole genome shotgun (WGS) entry which is preliminary data.</text>
</comment>
<evidence type="ECO:0000256" key="1">
    <source>
        <dbReference type="SAM" id="Phobius"/>
    </source>
</evidence>
<name>A0A4Q8AIZ6_9MICO</name>
<dbReference type="EMBL" id="SHLC01000001">
    <property type="protein sequence ID" value="RZU63775.1"/>
    <property type="molecule type" value="Genomic_DNA"/>
</dbReference>